<dbReference type="PANTHER" id="PTHR12526">
    <property type="entry name" value="GLYCOSYLTRANSFERASE"/>
    <property type="match status" value="1"/>
</dbReference>
<keyword evidence="3" id="KW-1185">Reference proteome</keyword>
<dbReference type="EMBL" id="LT629710">
    <property type="protein sequence ID" value="SDO29870.1"/>
    <property type="molecule type" value="Genomic_DNA"/>
</dbReference>
<accession>A0A1H0IF10</accession>
<dbReference type="Pfam" id="PF13524">
    <property type="entry name" value="Glyco_trans_1_2"/>
    <property type="match status" value="1"/>
</dbReference>
<dbReference type="InterPro" id="IPR055259">
    <property type="entry name" value="YkvP/CgeB_Glyco_trans-like"/>
</dbReference>
<evidence type="ECO:0000313" key="3">
    <source>
        <dbReference type="Proteomes" id="UP000198741"/>
    </source>
</evidence>
<proteinExistence type="predicted"/>
<name>A0A1H0IF10_9ACTN</name>
<evidence type="ECO:0000259" key="1">
    <source>
        <dbReference type="Pfam" id="PF13524"/>
    </source>
</evidence>
<organism evidence="2 3">
    <name type="scientific">Nakamurella panacisegetis</name>
    <dbReference type="NCBI Taxonomy" id="1090615"/>
    <lineage>
        <taxon>Bacteria</taxon>
        <taxon>Bacillati</taxon>
        <taxon>Actinomycetota</taxon>
        <taxon>Actinomycetes</taxon>
        <taxon>Nakamurellales</taxon>
        <taxon>Nakamurellaceae</taxon>
        <taxon>Nakamurella</taxon>
    </lineage>
</organism>
<feature type="domain" description="Spore protein YkvP/CgeB glycosyl transferase-like" evidence="1">
    <location>
        <begin position="234"/>
        <end position="360"/>
    </location>
</feature>
<dbReference type="Proteomes" id="UP000198741">
    <property type="component" value="Chromosome I"/>
</dbReference>
<dbReference type="STRING" id="1090615.SAMN04515671_0476"/>
<reference evidence="2 3" key="1">
    <citation type="submission" date="2016-10" db="EMBL/GenBank/DDBJ databases">
        <authorList>
            <person name="de Groot N.N."/>
        </authorList>
    </citation>
    <scope>NUCLEOTIDE SEQUENCE [LARGE SCALE GENOMIC DNA]</scope>
    <source>
        <strain evidence="3">P4-7,KCTC 19426,CECT 7604</strain>
    </source>
</reference>
<keyword evidence="2" id="KW-0808">Transferase</keyword>
<dbReference type="RefSeq" id="WP_197676369.1">
    <property type="nucleotide sequence ID" value="NZ_LT629710.1"/>
</dbReference>
<protein>
    <submittedName>
        <fullName evidence="2">Glycosyltransferase involved in cell wall bisynthesis</fullName>
    </submittedName>
</protein>
<gene>
    <name evidence="2" type="ORF">SAMN04515671_0476</name>
</gene>
<evidence type="ECO:0000313" key="2">
    <source>
        <dbReference type="EMBL" id="SDO29870.1"/>
    </source>
</evidence>
<dbReference type="AlphaFoldDB" id="A0A1H0IF10"/>
<dbReference type="Gene3D" id="3.40.50.2000">
    <property type="entry name" value="Glycogen Phosphorylase B"/>
    <property type="match status" value="1"/>
</dbReference>
<dbReference type="SUPFAM" id="SSF53756">
    <property type="entry name" value="UDP-Glycosyltransferase/glycogen phosphorylase"/>
    <property type="match status" value="1"/>
</dbReference>
<sequence length="385" mass="41111">MREPRARRIVVFGTYQADAHPRVRVLMEGLRAAGNNVVEINEPLGLSTAQRVSMLQKPWTAPVLPAKLLVRWVRLWRRGRAERRRNRPDVVLVGYMGHFDVHLARLVFRGSVIALDHLIFASGTALDRGARPGLVTRALALVDTLAMKAADLIVLDTIEHRSRVPERLASRAVVAAVGADSSWFGAGAAAAADPGQGEPVRVIFYGLFTPLQGAVTIGRALKALDGMGLGPKDISVTMVGSGQDLAECKDAAGADAPARWIDWVASDDLPAVVAAHHIALGIFGTTAKAAQVVPNKVYQAAAAGCAIVTSDTPPQRRVLQDHAEFVPPGDHVALASTLAALVGDRERLGRRRRQARELARDAFSGGAVIGELVARLPSVPTSESR</sequence>
<dbReference type="GO" id="GO:0016740">
    <property type="term" value="F:transferase activity"/>
    <property type="evidence" value="ECO:0007669"/>
    <property type="project" value="UniProtKB-KW"/>
</dbReference>